<keyword evidence="1" id="KW-0472">Membrane</keyword>
<dbReference type="Proteomes" id="UP000001401">
    <property type="component" value="Chromosome"/>
</dbReference>
<organism evidence="3 4">
    <name type="scientific">Evansella cellulosilytica (strain ATCC 21833 / DSM 2522 / FERM P-1141 / JCM 9156 / N-4)</name>
    <name type="common">Bacillus cellulosilyticus</name>
    <dbReference type="NCBI Taxonomy" id="649639"/>
    <lineage>
        <taxon>Bacteria</taxon>
        <taxon>Bacillati</taxon>
        <taxon>Bacillota</taxon>
        <taxon>Bacilli</taxon>
        <taxon>Bacillales</taxon>
        <taxon>Bacillaceae</taxon>
        <taxon>Evansella</taxon>
    </lineage>
</organism>
<name>E6TZB7_EVAC2</name>
<dbReference type="EMBL" id="CP002394">
    <property type="protein sequence ID" value="ADU28979.1"/>
    <property type="molecule type" value="Genomic_DNA"/>
</dbReference>
<keyword evidence="4" id="KW-1185">Reference proteome</keyword>
<dbReference type="HOGENOM" id="CLU_079560_1_0_9"/>
<reference evidence="3" key="1">
    <citation type="submission" date="2010-12" db="EMBL/GenBank/DDBJ databases">
        <title>Complete sequence of Bacillus cellulosilyticus DSM 2522.</title>
        <authorList>
            <consortium name="US DOE Joint Genome Institute"/>
            <person name="Lucas S."/>
            <person name="Copeland A."/>
            <person name="Lapidus A."/>
            <person name="Cheng J.-F."/>
            <person name="Bruce D."/>
            <person name="Goodwin L."/>
            <person name="Pitluck S."/>
            <person name="Chertkov O."/>
            <person name="Detter J.C."/>
            <person name="Han C."/>
            <person name="Tapia R."/>
            <person name="Land M."/>
            <person name="Hauser L."/>
            <person name="Jeffries C."/>
            <person name="Kyrpides N."/>
            <person name="Ivanova N."/>
            <person name="Mikhailova N."/>
            <person name="Brumm P."/>
            <person name="Mead D."/>
            <person name="Woyke T."/>
        </authorList>
    </citation>
    <scope>NUCLEOTIDE SEQUENCE [LARGE SCALE GENOMIC DNA]</scope>
    <source>
        <strain evidence="3">DSM 2522</strain>
    </source>
</reference>
<feature type="transmembrane region" description="Helical" evidence="1">
    <location>
        <begin position="145"/>
        <end position="165"/>
    </location>
</feature>
<feature type="domain" description="CAAX prenyl protease 2/Lysostaphin resistance protein A-like" evidence="2">
    <location>
        <begin position="151"/>
        <end position="236"/>
    </location>
</feature>
<evidence type="ECO:0000256" key="1">
    <source>
        <dbReference type="SAM" id="Phobius"/>
    </source>
</evidence>
<gene>
    <name evidence="3" type="ordered locus">Bcell_0697</name>
</gene>
<proteinExistence type="predicted"/>
<feature type="transmembrane region" description="Helical" evidence="1">
    <location>
        <begin position="66"/>
        <end position="85"/>
    </location>
</feature>
<sequence length="249" mass="28256">MDLKDENVVTKENVDSEREPQLPLGWGKYILFFLTFFGFTIVLGIIVGIIFAIIDYANGSNLLEEGITYYLLLEGIAIVLAILIFKSVRNFLKGAFSFKPLKQGKTYLFLLAAFVINFVAQFLIMNVFQLEDGTGQVDTFALGDISFHWLNIFFLYLGFTIVTPIKEEILYRGLLHGFLARRYHFLIGLVVSSVIFGLLHTGHVFSATISGVIMVLLYRFSQSLIIPILFHILWNMYAVTGLLLYVNNL</sequence>
<dbReference type="KEGG" id="bco:Bcell_0697"/>
<dbReference type="GO" id="GO:0004175">
    <property type="term" value="F:endopeptidase activity"/>
    <property type="evidence" value="ECO:0007669"/>
    <property type="project" value="UniProtKB-ARBA"/>
</dbReference>
<dbReference type="InterPro" id="IPR003675">
    <property type="entry name" value="Rce1/LyrA-like_dom"/>
</dbReference>
<evidence type="ECO:0000259" key="2">
    <source>
        <dbReference type="Pfam" id="PF02517"/>
    </source>
</evidence>
<dbReference type="RefSeq" id="WP_013487320.1">
    <property type="nucleotide sequence ID" value="NC_014829.1"/>
</dbReference>
<keyword evidence="1" id="KW-1133">Transmembrane helix</keyword>
<feature type="transmembrane region" description="Helical" evidence="1">
    <location>
        <begin position="106"/>
        <end position="125"/>
    </location>
</feature>
<feature type="transmembrane region" description="Helical" evidence="1">
    <location>
        <begin position="29"/>
        <end position="54"/>
    </location>
</feature>
<feature type="transmembrane region" description="Helical" evidence="1">
    <location>
        <begin position="185"/>
        <end position="218"/>
    </location>
</feature>
<dbReference type="STRING" id="649639.Bcell_0697"/>
<dbReference type="PANTHER" id="PTHR36435">
    <property type="entry name" value="SLR1288 PROTEIN"/>
    <property type="match status" value="1"/>
</dbReference>
<protein>
    <submittedName>
        <fullName evidence="3">Abortive infection protein</fullName>
    </submittedName>
</protein>
<dbReference type="AlphaFoldDB" id="E6TZB7"/>
<keyword evidence="1" id="KW-0812">Transmembrane</keyword>
<dbReference type="InterPro" id="IPR052710">
    <property type="entry name" value="CAAX_protease"/>
</dbReference>
<evidence type="ECO:0000313" key="3">
    <source>
        <dbReference type="EMBL" id="ADU28979.1"/>
    </source>
</evidence>
<feature type="transmembrane region" description="Helical" evidence="1">
    <location>
        <begin position="224"/>
        <end position="246"/>
    </location>
</feature>
<dbReference type="Pfam" id="PF02517">
    <property type="entry name" value="Rce1-like"/>
    <property type="match status" value="1"/>
</dbReference>
<evidence type="ECO:0000313" key="4">
    <source>
        <dbReference type="Proteomes" id="UP000001401"/>
    </source>
</evidence>
<dbReference type="eggNOG" id="COG1266">
    <property type="taxonomic scope" value="Bacteria"/>
</dbReference>
<dbReference type="PANTHER" id="PTHR36435:SF1">
    <property type="entry name" value="CAAX AMINO TERMINAL PROTEASE FAMILY PROTEIN"/>
    <property type="match status" value="1"/>
</dbReference>
<dbReference type="GO" id="GO:0080120">
    <property type="term" value="P:CAAX-box protein maturation"/>
    <property type="evidence" value="ECO:0007669"/>
    <property type="project" value="UniProtKB-ARBA"/>
</dbReference>
<dbReference type="OrthoDB" id="9782250at2"/>
<accession>E6TZB7</accession>